<dbReference type="Pfam" id="PF00704">
    <property type="entry name" value="Glyco_hydro_18"/>
    <property type="match status" value="1"/>
</dbReference>
<evidence type="ECO:0000256" key="15">
    <source>
        <dbReference type="SAM" id="SignalP"/>
    </source>
</evidence>
<evidence type="ECO:0000256" key="4">
    <source>
        <dbReference type="ARBA" id="ARBA00012729"/>
    </source>
</evidence>
<feature type="region of interest" description="Disordered" evidence="14">
    <location>
        <begin position="2205"/>
        <end position="2237"/>
    </location>
</feature>
<feature type="signal peptide" evidence="15">
    <location>
        <begin position="1"/>
        <end position="24"/>
    </location>
</feature>
<feature type="compositionally biased region" description="Basic and acidic residues" evidence="14">
    <location>
        <begin position="2143"/>
        <end position="2155"/>
    </location>
</feature>
<evidence type="ECO:0000256" key="10">
    <source>
        <dbReference type="ARBA" id="ARBA00023295"/>
    </source>
</evidence>
<dbReference type="InterPro" id="IPR017853">
    <property type="entry name" value="GH"/>
</dbReference>
<dbReference type="InterPro" id="IPR036861">
    <property type="entry name" value="Endochitinase-like_sf"/>
</dbReference>
<name>A0ABR2V7N4_9PEZI</name>
<keyword evidence="12" id="KW-1015">Disulfide bond</keyword>
<dbReference type="SUPFAM" id="SSF51445">
    <property type="entry name" value="(Trans)glycosidases"/>
    <property type="match status" value="1"/>
</dbReference>
<feature type="domain" description="GH18" evidence="17">
    <location>
        <begin position="132"/>
        <end position="485"/>
    </location>
</feature>
<keyword evidence="8" id="KW-0146">Chitin degradation</keyword>
<dbReference type="Gene3D" id="3.30.200.20">
    <property type="entry name" value="Phosphorylase Kinase, domain 1"/>
    <property type="match status" value="1"/>
</dbReference>
<evidence type="ECO:0000256" key="13">
    <source>
        <dbReference type="RuleBase" id="RU000489"/>
    </source>
</evidence>
<evidence type="ECO:0000256" key="2">
    <source>
        <dbReference type="ARBA" id="ARBA00004613"/>
    </source>
</evidence>
<feature type="chain" id="PRO_5047089831" description="chitinase" evidence="15">
    <location>
        <begin position="25"/>
        <end position="2424"/>
    </location>
</feature>
<evidence type="ECO:0000313" key="18">
    <source>
        <dbReference type="EMBL" id="KAK9422564.1"/>
    </source>
</evidence>
<comment type="caution">
    <text evidence="18">The sequence shown here is derived from an EMBL/GenBank/DDBJ whole genome shotgun (WGS) entry which is preliminary data.</text>
</comment>
<dbReference type="SMART" id="SM00636">
    <property type="entry name" value="Glyco_18"/>
    <property type="match status" value="1"/>
</dbReference>
<feature type="region of interest" description="Disordered" evidence="14">
    <location>
        <begin position="2269"/>
        <end position="2319"/>
    </location>
</feature>
<feature type="disulfide bond" evidence="12">
    <location>
        <begin position="43"/>
        <end position="57"/>
    </location>
</feature>
<evidence type="ECO:0000256" key="1">
    <source>
        <dbReference type="ARBA" id="ARBA00000822"/>
    </source>
</evidence>
<feature type="disulfide bond" evidence="12">
    <location>
        <begin position="61"/>
        <end position="65"/>
    </location>
</feature>
<dbReference type="Gene3D" id="3.20.20.80">
    <property type="entry name" value="Glycosidases"/>
    <property type="match status" value="1"/>
</dbReference>
<reference evidence="18 19" key="1">
    <citation type="journal article" date="2024" name="J. Plant Pathol.">
        <title>Sequence and assembly of the genome of Seiridium unicorne, isolate CBS 538.82, causal agent of cypress canker disease.</title>
        <authorList>
            <person name="Scali E."/>
            <person name="Rocca G.D."/>
            <person name="Danti R."/>
            <person name="Garbelotto M."/>
            <person name="Barberini S."/>
            <person name="Baroncelli R."/>
            <person name="Emiliani G."/>
        </authorList>
    </citation>
    <scope>NUCLEOTIDE SEQUENCE [LARGE SCALE GENOMIC DNA]</scope>
    <source>
        <strain evidence="18 19">BM-138-508</strain>
    </source>
</reference>
<evidence type="ECO:0000259" key="16">
    <source>
        <dbReference type="PROSITE" id="PS50941"/>
    </source>
</evidence>
<dbReference type="SUPFAM" id="SSF54556">
    <property type="entry name" value="Chitinase insertion domain"/>
    <property type="match status" value="1"/>
</dbReference>
<keyword evidence="6 12" id="KW-0147">Chitin-binding</keyword>
<feature type="region of interest" description="Disordered" evidence="14">
    <location>
        <begin position="2135"/>
        <end position="2184"/>
    </location>
</feature>
<evidence type="ECO:0000256" key="12">
    <source>
        <dbReference type="PROSITE-ProRule" id="PRU00261"/>
    </source>
</evidence>
<dbReference type="CDD" id="cd06921">
    <property type="entry name" value="ChtBD1_GH19_hevein"/>
    <property type="match status" value="1"/>
</dbReference>
<evidence type="ECO:0000256" key="11">
    <source>
        <dbReference type="ARBA" id="ARBA00023326"/>
    </source>
</evidence>
<dbReference type="Pfam" id="PF00187">
    <property type="entry name" value="Chitin_bind_1"/>
    <property type="match status" value="1"/>
</dbReference>
<feature type="compositionally biased region" description="Basic and acidic residues" evidence="14">
    <location>
        <begin position="2365"/>
        <end position="2375"/>
    </location>
</feature>
<keyword evidence="9" id="KW-0119">Carbohydrate metabolism</keyword>
<dbReference type="EC" id="3.2.1.14" evidence="4"/>
<feature type="region of interest" description="Disordered" evidence="14">
    <location>
        <begin position="1404"/>
        <end position="1425"/>
    </location>
</feature>
<proteinExistence type="inferred from homology"/>
<dbReference type="PROSITE" id="PS01095">
    <property type="entry name" value="GH18_1"/>
    <property type="match status" value="1"/>
</dbReference>
<feature type="compositionally biased region" description="Polar residues" evidence="14">
    <location>
        <begin position="2302"/>
        <end position="2314"/>
    </location>
</feature>
<dbReference type="PROSITE" id="PS50941">
    <property type="entry name" value="CHIT_BIND_I_2"/>
    <property type="match status" value="2"/>
</dbReference>
<feature type="domain" description="Chitin-binding type-1" evidence="16">
    <location>
        <begin position="24"/>
        <end position="67"/>
    </location>
</feature>
<dbReference type="InterPro" id="IPR001579">
    <property type="entry name" value="Glyco_hydro_18_chit_AS"/>
</dbReference>
<dbReference type="PANTHER" id="PTHR11177:SF402">
    <property type="entry name" value="CHITINASE"/>
    <property type="match status" value="1"/>
</dbReference>
<keyword evidence="15" id="KW-0732">Signal</keyword>
<evidence type="ECO:0000313" key="19">
    <source>
        <dbReference type="Proteomes" id="UP001408356"/>
    </source>
</evidence>
<dbReference type="InterPro" id="IPR001223">
    <property type="entry name" value="Glyco_hydro18_cat"/>
</dbReference>
<evidence type="ECO:0000256" key="3">
    <source>
        <dbReference type="ARBA" id="ARBA00008682"/>
    </source>
</evidence>
<dbReference type="InterPro" id="IPR029070">
    <property type="entry name" value="Chitinase_insertion_sf"/>
</dbReference>
<evidence type="ECO:0000256" key="14">
    <source>
        <dbReference type="SAM" id="MobiDB-lite"/>
    </source>
</evidence>
<keyword evidence="19" id="KW-1185">Reference proteome</keyword>
<keyword evidence="11" id="KW-0624">Polysaccharide degradation</keyword>
<feature type="disulfide bond" evidence="12">
    <location>
        <begin position="87"/>
        <end position="101"/>
    </location>
</feature>
<protein>
    <recommendedName>
        <fullName evidence="4">chitinase</fullName>
        <ecNumber evidence="4">3.2.1.14</ecNumber>
    </recommendedName>
</protein>
<feature type="compositionally biased region" description="Basic and acidic residues" evidence="14">
    <location>
        <begin position="2403"/>
        <end position="2412"/>
    </location>
</feature>
<dbReference type="InterPro" id="IPR011583">
    <property type="entry name" value="Chitinase_II/V-like_cat"/>
</dbReference>
<evidence type="ECO:0000259" key="17">
    <source>
        <dbReference type="PROSITE" id="PS51910"/>
    </source>
</evidence>
<dbReference type="PANTHER" id="PTHR11177">
    <property type="entry name" value="CHITINASE"/>
    <property type="match status" value="1"/>
</dbReference>
<evidence type="ECO:0000256" key="5">
    <source>
        <dbReference type="ARBA" id="ARBA00022525"/>
    </source>
</evidence>
<comment type="similarity">
    <text evidence="3">Belongs to the glycosyl hydrolase 18 family. Chitinase class V subfamily.</text>
</comment>
<dbReference type="Gene3D" id="3.10.50.10">
    <property type="match status" value="1"/>
</dbReference>
<comment type="subcellular location">
    <subcellularLocation>
        <location evidence="2">Secreted</location>
    </subcellularLocation>
</comment>
<sequence>MAASFRGPFSLLFVLLFLHAFVNAQQVGGGGTCSDAVPCLVGCCSKDNQCGFTPEHCGDGCKSKCDSKAECGQYAAEGNEDCPINVCCSKWGFCGTTTDFCGDGCQKNSDGGGCGDPSRPSCTANNDALSYERRIGYYELFNLENSCNVFQPEDIEVTPLTHLNLAFVNFDSSWELNTGDGNAIYRCVNLKINNPALHVSISVGGWTFNDGDTAMYWSTMASSYTSRQTFVNSVVSFLREYALDGIDLDWEYPSAGDRGGQPDDAENYVLLVSELREAFDAENPGWTITVTLPTSYWYLRGFLPEEMQKYVSWFNLMSYDLHGMWDHDNIWTGPYLEGHTDITQIDLGLDLLWRNNIKPENVVFGTAFYGRSFTLSDPNCNTPNGICEFTTGGTPGTCSATAGILTYQEISAKNSTLDVQTFYNATTTVKYNVFNGDQWVSYDDQQSWWDKKSFLSGRCLSGIMVWALDQDDGQFDAISGLMGDYSLLQMEGGGLSPEQLAQLAEQFGAYTGQNCYVTPTCTDGSPGQKSADQVCGSGFTPVSTAHTPLQRAGYPYHGECSKGWYRSICCPTDAMPKNCAWNGAPVRSEFGCEGSCGSDQFLLNTDSYTDALGNGNCYTGTRALCCDSTAIISDCYWSPCQGPLSASQNPECNEGYDYQTFRYDKPDGSRWCSDTYVSPLDGSMGSPVHQSFKSALCCPTGQGFSTCNWSNDPSNDNGILTNDPSLYCQPQACAKGQVKVADALDPPPSPEVDAGPNGVSCDSYSAPPGLDMHYPYCCAPQSKYNEKWPVDPKKLFQIYYDDPGKSDVVWQYSDEWKNNDDDDSQSSDENGSDAYGFVMLDGPEGSIDNSFSTSQTVIRQTREIPSVKRSVVTSNQTLMDSVFEHSEETFHVFCNYPINSPQCNRIFIDGAEDTIIRLPDHIGEGPFARIVSMELADASFPIPGHHLQHRRSLGLDQNPVYKVKIDYNFHLITPKRDDQPINIRVDYTNLLGYWDEMTDANPSRKRGEKEKGIPDWHSRVNRAIQRNQVLRKRTMEPINITAPIDTAVAESRPVEDVSEHSSAAEKRWWGTFVTWLQRLTTVTKSELGVIPLGWSDTINLFYAKWGCPGNTFYADLRMDLEANLQMDVTYAYYFSAAFVPPGTPETFAYIGMDPSAYIGLKVVGNAIAQYTTGRKKIIDTLTYPGLAVKGIAAVGPTLDVYGEIRGKITLRGEARAGAQLHFGKTEVYWPENDDAAKYMKLAGITNSADTPAPGEVSPTFEAGVRLDAGLDVIVTPQANVGIKIGGGSLVGGTTLMDAQLSGFVKGDLSFQASGEANTKTNAFDYSYGVYIFYNLGYSAKATILGVVNWATGDRSAFTPDQMVPIYGPVTGSIDLSGSSSQVKRSSAWTIDEFGDLEDPLGHNSSSWMPLLPRADDDPSDLSPNDPEFTQNLQCPASNDGDMQLPELRFNCDLLNTVRAYPTAITIGKSAQIVEGVCDGWKSMNQRQTILTYSANSQRNRQRRRQSCPQVAGKTYCRATTDLLYKVTGLNAETQCDEAPWASTEEGGNWLPAQDRSSTCVPAYQNAPYASACQALMAGGNQNAGGTPLQSNWGRMDPDIALDDQEDNWVRWDDNAWTTAGDHNGNEQKAMSYPQAMPPPDGMTSRPDEMTSWFYRRSYTWSYIEGSAQASQWWGVTSDNVVDGGNAIAGFDAIVCALNHFDQDTIYKLPVSAAGSTYNGYCLKNVDLYTLRGWQNIRPIARCRINFGDGGTTKRGENGYIRREDAWRIESIEYIEDVSDEELQGFGLHPEDYDDIDDKVEHLGDDLALRKNESLNLRSRTTTPTLMQQKWSCANQNTALSHGTWSNTNNSYLALTKPSPTGLVSRALYTTELPALPSVGPSWPGEQALPGPWSYFRGILTLLPYHRTPIPTPTTDTIFQQNFTGLTRTLLTREIDSVGCSDYGYFIDSEDEFELELECEARAKYLHADRPCHPAYVGDVIDDKYRIEHKLGFGGSYTVCLAYDIQKKQSVALKILTMGSVGLWVYLGRFPEKWRANFASDGPRIDWWYDHNGQSTAPPNTFLETLEAKTYRLRPEISKRERSIVNLAVMKDDDLYDDESDDSLPSIDELFRRPTKTVGLSSIAAIDGGLNAIPEVATNTSGDGNEHGLEDTDRPNNKSTFSQKQDLTSSANAATHGSRSASGHITWSTPVAETLNGFPPKFESCHSSNLVRDSSAPVQPNDSSSQNNLQMGGASGSEAKQLQFTDLGQDYHEISATKYLHCTSDETLERDGDDVQASQTAQVEHSPPSQDLLGRCDSPSCDARQTASSDATNRASAEGNLYALPSRLDVKTTTSPRCLSTPPPTLQKGVADVQSMPGCDLGSGGDGDRRDSPQHKRELRPRVAAVHKRCRVSYSSSSVSNHEGVVEDRRQNDEDFQPPQHKRRR</sequence>
<dbReference type="Proteomes" id="UP001408356">
    <property type="component" value="Unassembled WGS sequence"/>
</dbReference>
<keyword evidence="5" id="KW-0964">Secreted</keyword>
<feature type="compositionally biased region" description="Polar residues" evidence="14">
    <location>
        <begin position="2156"/>
        <end position="2184"/>
    </location>
</feature>
<dbReference type="SUPFAM" id="SSF56112">
    <property type="entry name" value="Protein kinase-like (PK-like)"/>
    <property type="match status" value="1"/>
</dbReference>
<evidence type="ECO:0000256" key="9">
    <source>
        <dbReference type="ARBA" id="ARBA00023277"/>
    </source>
</evidence>
<evidence type="ECO:0000256" key="6">
    <source>
        <dbReference type="ARBA" id="ARBA00022669"/>
    </source>
</evidence>
<dbReference type="Pfam" id="PF14040">
    <property type="entry name" value="DNase_NucA_NucB"/>
    <property type="match status" value="1"/>
</dbReference>
<comment type="caution">
    <text evidence="12">Lacks conserved residue(s) required for the propagation of feature annotation.</text>
</comment>
<dbReference type="PROSITE" id="PS00026">
    <property type="entry name" value="CHIT_BIND_I_1"/>
    <property type="match status" value="1"/>
</dbReference>
<dbReference type="InterPro" id="IPR050314">
    <property type="entry name" value="Glycosyl_Hydrlase_18"/>
</dbReference>
<dbReference type="EMBL" id="JARVKF010000112">
    <property type="protein sequence ID" value="KAK9422564.1"/>
    <property type="molecule type" value="Genomic_DNA"/>
</dbReference>
<feature type="domain" description="Chitin-binding type-1" evidence="16">
    <location>
        <begin position="68"/>
        <end position="116"/>
    </location>
</feature>
<dbReference type="InterPro" id="IPR011009">
    <property type="entry name" value="Kinase-like_dom_sf"/>
</dbReference>
<dbReference type="InterPro" id="IPR029476">
    <property type="entry name" value="DNase_NucA_NucB"/>
</dbReference>
<accession>A0ABR2V7N4</accession>
<dbReference type="InterPro" id="IPR001002">
    <property type="entry name" value="Chitin-bd_1"/>
</dbReference>
<organism evidence="18 19">
    <name type="scientific">Seiridium unicorne</name>
    <dbReference type="NCBI Taxonomy" id="138068"/>
    <lineage>
        <taxon>Eukaryota</taxon>
        <taxon>Fungi</taxon>
        <taxon>Dikarya</taxon>
        <taxon>Ascomycota</taxon>
        <taxon>Pezizomycotina</taxon>
        <taxon>Sordariomycetes</taxon>
        <taxon>Xylariomycetidae</taxon>
        <taxon>Amphisphaeriales</taxon>
        <taxon>Sporocadaceae</taxon>
        <taxon>Seiridium</taxon>
    </lineage>
</organism>
<gene>
    <name evidence="18" type="ORF">SUNI508_00427</name>
</gene>
<dbReference type="InterPro" id="IPR018371">
    <property type="entry name" value="Chitin-binding_1_CS"/>
</dbReference>
<keyword evidence="7 13" id="KW-0378">Hydrolase</keyword>
<dbReference type="PROSITE" id="PS51910">
    <property type="entry name" value="GH18_2"/>
    <property type="match status" value="1"/>
</dbReference>
<feature type="region of interest" description="Disordered" evidence="14">
    <location>
        <begin position="2332"/>
        <end position="2424"/>
    </location>
</feature>
<feature type="disulfide bond" evidence="12">
    <location>
        <begin position="82"/>
        <end position="94"/>
    </location>
</feature>
<comment type="catalytic activity">
    <reaction evidence="1">
        <text>Random endo-hydrolysis of N-acetyl-beta-D-glucosaminide (1-&gt;4)-beta-linkages in chitin and chitodextrins.</text>
        <dbReference type="EC" id="3.2.1.14"/>
    </reaction>
</comment>
<feature type="compositionally biased region" description="Polar residues" evidence="14">
    <location>
        <begin position="2205"/>
        <end position="2229"/>
    </location>
</feature>
<feature type="compositionally biased region" description="Polar residues" evidence="14">
    <location>
        <begin position="2275"/>
        <end position="2288"/>
    </location>
</feature>
<keyword evidence="10 13" id="KW-0326">Glycosidase</keyword>
<evidence type="ECO:0000256" key="8">
    <source>
        <dbReference type="ARBA" id="ARBA00023024"/>
    </source>
</evidence>
<dbReference type="SUPFAM" id="SSF57016">
    <property type="entry name" value="Plant lectins/antimicrobial peptides"/>
    <property type="match status" value="1"/>
</dbReference>
<evidence type="ECO:0000256" key="7">
    <source>
        <dbReference type="ARBA" id="ARBA00022801"/>
    </source>
</evidence>
<dbReference type="Gene3D" id="3.30.60.10">
    <property type="entry name" value="Endochitinase-like"/>
    <property type="match status" value="1"/>
</dbReference>
<dbReference type="SMART" id="SM00270">
    <property type="entry name" value="ChtBD1"/>
    <property type="match status" value="2"/>
</dbReference>